<dbReference type="NCBIfam" id="NF002352">
    <property type="entry name" value="PRK01318.1-3"/>
    <property type="match status" value="1"/>
</dbReference>
<dbReference type="CDD" id="cd20070">
    <property type="entry name" value="5TM_YidC_Alb3"/>
    <property type="match status" value="1"/>
</dbReference>
<dbReference type="RefSeq" id="WP_109189306.1">
    <property type="nucleotide sequence ID" value="NZ_BMYA01000002.1"/>
</dbReference>
<feature type="transmembrane region" description="Helical" evidence="13">
    <location>
        <begin position="454"/>
        <end position="477"/>
    </location>
</feature>
<dbReference type="NCBIfam" id="TIGR03593">
    <property type="entry name" value="yidC_nterm"/>
    <property type="match status" value="1"/>
</dbReference>
<accession>A0A2U2ADA7</accession>
<organism evidence="16 17">
    <name type="scientific">Ignatzschineria ureiclastica</name>
    <dbReference type="NCBI Taxonomy" id="472582"/>
    <lineage>
        <taxon>Bacteria</taxon>
        <taxon>Pseudomonadati</taxon>
        <taxon>Pseudomonadota</taxon>
        <taxon>Gammaproteobacteria</taxon>
        <taxon>Cardiobacteriales</taxon>
        <taxon>Ignatzschineriaceae</taxon>
        <taxon>Ignatzschineria</taxon>
    </lineage>
</organism>
<dbReference type="GO" id="GO:0032977">
    <property type="term" value="F:membrane insertase activity"/>
    <property type="evidence" value="ECO:0007669"/>
    <property type="project" value="InterPro"/>
</dbReference>
<dbReference type="PRINTS" id="PR01900">
    <property type="entry name" value="YIDCPROTEIN"/>
</dbReference>
<evidence type="ECO:0000259" key="15">
    <source>
        <dbReference type="Pfam" id="PF14849"/>
    </source>
</evidence>
<dbReference type="CDD" id="cd19961">
    <property type="entry name" value="EcYidC-like_peri"/>
    <property type="match status" value="1"/>
</dbReference>
<evidence type="ECO:0000256" key="10">
    <source>
        <dbReference type="ARBA" id="ARBA00023186"/>
    </source>
</evidence>
<keyword evidence="4 13" id="KW-0813">Transport</keyword>
<dbReference type="Gene3D" id="2.70.98.90">
    <property type="match status" value="1"/>
</dbReference>
<dbReference type="GO" id="GO:0005886">
    <property type="term" value="C:plasma membrane"/>
    <property type="evidence" value="ECO:0007669"/>
    <property type="project" value="UniProtKB-SubCell"/>
</dbReference>
<evidence type="ECO:0000256" key="7">
    <source>
        <dbReference type="ARBA" id="ARBA00022927"/>
    </source>
</evidence>
<dbReference type="InterPro" id="IPR038221">
    <property type="entry name" value="YidC_periplasmic_sf"/>
</dbReference>
<comment type="subcellular location">
    <subcellularLocation>
        <location evidence="1">Cell inner membrane</location>
        <topology evidence="1">Multi-pass membrane protein</topology>
    </subcellularLocation>
    <subcellularLocation>
        <location evidence="13">Cell membrane</location>
        <topology evidence="13">Multi-pass membrane protein</topology>
    </subcellularLocation>
</comment>
<dbReference type="InterPro" id="IPR028055">
    <property type="entry name" value="YidC/Oxa/ALB_C"/>
</dbReference>
<comment type="function">
    <text evidence="13">Required for the insertion and/or proper folding and/or complex formation of integral membrane proteins into the membrane. Involved in integration of membrane proteins that insert both dependently and independently of the Sec translocase complex, as well as at least some lipoproteins. Aids folding of multispanning membrane proteins.</text>
</comment>
<dbReference type="Pfam" id="PF14849">
    <property type="entry name" value="YidC_periplas"/>
    <property type="match status" value="1"/>
</dbReference>
<evidence type="ECO:0000256" key="4">
    <source>
        <dbReference type="ARBA" id="ARBA00022448"/>
    </source>
</evidence>
<feature type="transmembrane region" description="Helical" evidence="13">
    <location>
        <begin position="497"/>
        <end position="514"/>
    </location>
</feature>
<keyword evidence="6 13" id="KW-0812">Transmembrane</keyword>
<dbReference type="Pfam" id="PF02096">
    <property type="entry name" value="60KD_IMP"/>
    <property type="match status" value="1"/>
</dbReference>
<name>A0A2U2ADA7_9GAMM</name>
<dbReference type="NCBIfam" id="TIGR03592">
    <property type="entry name" value="yidC_oxa1_cterm"/>
    <property type="match status" value="1"/>
</dbReference>
<dbReference type="PANTHER" id="PTHR12428:SF65">
    <property type="entry name" value="CYTOCHROME C OXIDASE ASSEMBLY PROTEIN COX18, MITOCHONDRIAL"/>
    <property type="match status" value="1"/>
</dbReference>
<dbReference type="InterPro" id="IPR028053">
    <property type="entry name" value="Membr_insert_YidC_N"/>
</dbReference>
<feature type="transmembrane region" description="Helical" evidence="13">
    <location>
        <begin position="534"/>
        <end position="554"/>
    </location>
</feature>
<evidence type="ECO:0000256" key="1">
    <source>
        <dbReference type="ARBA" id="ARBA00004429"/>
    </source>
</evidence>
<dbReference type="HAMAP" id="MF_01810">
    <property type="entry name" value="YidC_type1"/>
    <property type="match status" value="1"/>
</dbReference>
<evidence type="ECO:0000256" key="13">
    <source>
        <dbReference type="HAMAP-Rule" id="MF_01810"/>
    </source>
</evidence>
<dbReference type="Proteomes" id="UP000245020">
    <property type="component" value="Unassembled WGS sequence"/>
</dbReference>
<dbReference type="EMBL" id="QEWQ01000004">
    <property type="protein sequence ID" value="PWD80640.1"/>
    <property type="molecule type" value="Genomic_DNA"/>
</dbReference>
<dbReference type="InterPro" id="IPR019998">
    <property type="entry name" value="Membr_insert_YidC"/>
</dbReference>
<comment type="caution">
    <text evidence="16">The sequence shown here is derived from an EMBL/GenBank/DDBJ whole genome shotgun (WGS) entry which is preliminary data.</text>
</comment>
<evidence type="ECO:0000256" key="9">
    <source>
        <dbReference type="ARBA" id="ARBA00023136"/>
    </source>
</evidence>
<reference evidence="17" key="1">
    <citation type="submission" date="2018-05" db="EMBL/GenBank/DDBJ databases">
        <title>Ignatzschineria dubaiensis sp. nov., isolated from necrotic foot tissues of dromedaries (Camelus dromedarius) and associated maggots in Dubai, United Arab Emirates.</title>
        <authorList>
            <person name="Tsang C.C."/>
            <person name="Tang J.Y.M."/>
            <person name="Fong J.Y.H."/>
            <person name="Kinne J."/>
            <person name="Lee H.H."/>
            <person name="Joseph M."/>
            <person name="Jose S."/>
            <person name="Schuster R.K."/>
            <person name="Tang Y."/>
            <person name="Sivakumar S."/>
            <person name="Chen J.H.K."/>
            <person name="Teng J.L.L."/>
            <person name="Lau S.K.P."/>
            <person name="Wernery U."/>
            <person name="Woo P.C.Y."/>
        </authorList>
    </citation>
    <scope>NUCLEOTIDE SEQUENCE [LARGE SCALE GENOMIC DNA]</scope>
    <source>
        <strain evidence="17">KCTC 22644</strain>
    </source>
</reference>
<evidence type="ECO:0000256" key="5">
    <source>
        <dbReference type="ARBA" id="ARBA00022475"/>
    </source>
</evidence>
<comment type="similarity">
    <text evidence="2 13">Belongs to the OXA1/ALB3/YidC family. Type 1 subfamily.</text>
</comment>
<feature type="transmembrane region" description="Helical" evidence="13">
    <location>
        <begin position="7"/>
        <end position="25"/>
    </location>
</feature>
<keyword evidence="8 13" id="KW-1133">Transmembrane helix</keyword>
<feature type="domain" description="Membrane insertase YidC N-terminal" evidence="15">
    <location>
        <begin position="72"/>
        <end position="380"/>
    </location>
</feature>
<protein>
    <recommendedName>
        <fullName evidence="3 13">Membrane protein insertase YidC</fullName>
    </recommendedName>
    <alternativeName>
        <fullName evidence="12 13">Foldase YidC</fullName>
    </alternativeName>
    <alternativeName>
        <fullName evidence="11 13">Membrane integrase YidC</fullName>
    </alternativeName>
    <alternativeName>
        <fullName evidence="13">Membrane protein YidC</fullName>
    </alternativeName>
</protein>
<proteinExistence type="inferred from homology"/>
<evidence type="ECO:0000256" key="11">
    <source>
        <dbReference type="ARBA" id="ARBA00033245"/>
    </source>
</evidence>
<dbReference type="InterPro" id="IPR001708">
    <property type="entry name" value="YidC/ALB3/OXA1/COX18"/>
</dbReference>
<evidence type="ECO:0000256" key="2">
    <source>
        <dbReference type="ARBA" id="ARBA00010527"/>
    </source>
</evidence>
<keyword evidence="17" id="KW-1185">Reference proteome</keyword>
<evidence type="ECO:0000259" key="14">
    <source>
        <dbReference type="Pfam" id="PF02096"/>
    </source>
</evidence>
<evidence type="ECO:0000256" key="8">
    <source>
        <dbReference type="ARBA" id="ARBA00022989"/>
    </source>
</evidence>
<gene>
    <name evidence="13" type="primary">yidC</name>
    <name evidence="16" type="ORF">DC083_05820</name>
</gene>
<keyword evidence="5 13" id="KW-1003">Cell membrane</keyword>
<dbReference type="GO" id="GO:0015031">
    <property type="term" value="P:protein transport"/>
    <property type="evidence" value="ECO:0007669"/>
    <property type="project" value="UniProtKB-KW"/>
</dbReference>
<keyword evidence="10 13" id="KW-0143">Chaperone</keyword>
<dbReference type="AlphaFoldDB" id="A0A2U2ADA7"/>
<evidence type="ECO:0000256" key="3">
    <source>
        <dbReference type="ARBA" id="ARBA00015325"/>
    </source>
</evidence>
<feature type="domain" description="Membrane insertase YidC/Oxa/ALB C-terminal" evidence="14">
    <location>
        <begin position="391"/>
        <end position="569"/>
    </location>
</feature>
<feature type="transmembrane region" description="Helical" evidence="13">
    <location>
        <begin position="391"/>
        <end position="411"/>
    </location>
</feature>
<dbReference type="PRINTS" id="PR00701">
    <property type="entry name" value="60KDINNERMP"/>
</dbReference>
<dbReference type="InterPro" id="IPR047196">
    <property type="entry name" value="YidC_ALB_C"/>
</dbReference>
<evidence type="ECO:0000313" key="16">
    <source>
        <dbReference type="EMBL" id="PWD80640.1"/>
    </source>
</evidence>
<evidence type="ECO:0000313" key="17">
    <source>
        <dbReference type="Proteomes" id="UP000245020"/>
    </source>
</evidence>
<dbReference type="GO" id="GO:0051205">
    <property type="term" value="P:protein insertion into membrane"/>
    <property type="evidence" value="ECO:0007669"/>
    <property type="project" value="TreeGrafter"/>
</dbReference>
<keyword evidence="7 13" id="KW-0653">Protein transport</keyword>
<evidence type="ECO:0000256" key="12">
    <source>
        <dbReference type="ARBA" id="ARBA00033342"/>
    </source>
</evidence>
<dbReference type="OrthoDB" id="9780552at2"/>
<dbReference type="PANTHER" id="PTHR12428">
    <property type="entry name" value="OXA1"/>
    <property type="match status" value="1"/>
</dbReference>
<sequence length="581" mass="66742">MQNNQQRLFLLLILAGIIYFLYTKWDAYKNPTPVVETEQVVTTNQADGSSAVPTLGSSHSEGQHVANLDDYITVVTDLYEVKIAKQGGDIIEAGLLKYPESLEAQDVPFKILDNSPKLFQVAQTGLLAESENGSVLHTDSYFTSGADHYEMAEGDDSLIVPLTYVDPETNLAVTKVYEFNRDHYTIGFSQQVENRSSQDWVGREYRQIATKKPHNPKGSAIGASSFDGSVFSLPHNDYKYEKLAYEKMTTIERGFNSEGREVTRHNPKTFEGDAGWIAMIQQYFVAASVAGKDKEATKQTQNIIQTFQIGDFKDISQNTYVISMMNKNPVTIKPGESYNFESRYFMGPKLKEQLEETADYLDLTLDYGWFSPISELMLWILKFFHSFIGNWGWSIILLTLTVKLALFYFANKGYTSMAKMRAVAPKLALIKEEYGDNRQKQSEEMMKLYRKEKINPLGGCWPIIIQIPVFIALFWMLMESVELRQAPWILWIKDLSLRDPYFILPVIMGVTMFFQQRLNPAPTDPMQQKVMKWLPVVFTFMFMWFAAGIVLYWITNNLLTILQQSFIMRRVERDINKHNHN</sequence>
<keyword evidence="9 13" id="KW-0472">Membrane</keyword>
<comment type="subunit">
    <text evidence="13">Interacts with the Sec translocase complex via SecD. Specifically interacts with transmembrane segments of nascent integral membrane proteins during membrane integration.</text>
</comment>
<evidence type="ECO:0000256" key="6">
    <source>
        <dbReference type="ARBA" id="ARBA00022692"/>
    </source>
</evidence>